<dbReference type="Proteomes" id="UP000293360">
    <property type="component" value="Unassembled WGS sequence"/>
</dbReference>
<sequence length="195" mass="21086">MNSSIENESDKRQEKPTPSPQEVSGLQQQPPRDRFAESGSNCLRSLTQFFDALKTQPTAPILLERAAASARRRWSSENSDIYSATTIDAATPIKTAAQSNSSRRSSISRAKVAAGEDGETWQRIAMQHLAAGDQAAWIMDTAAGAAQLFFSDAVFWAGLFMLSGFGPESMQAATATATTNNNNKAQMAEYPWACS</sequence>
<gene>
    <name evidence="2" type="ORF">DL764_003469</name>
</gene>
<organism evidence="2 3">
    <name type="scientific">Monosporascus ibericus</name>
    <dbReference type="NCBI Taxonomy" id="155417"/>
    <lineage>
        <taxon>Eukaryota</taxon>
        <taxon>Fungi</taxon>
        <taxon>Dikarya</taxon>
        <taxon>Ascomycota</taxon>
        <taxon>Pezizomycotina</taxon>
        <taxon>Sordariomycetes</taxon>
        <taxon>Xylariomycetidae</taxon>
        <taxon>Xylariales</taxon>
        <taxon>Xylariales incertae sedis</taxon>
        <taxon>Monosporascus</taxon>
    </lineage>
</organism>
<proteinExistence type="predicted"/>
<feature type="compositionally biased region" description="Polar residues" evidence="1">
    <location>
        <begin position="20"/>
        <end position="30"/>
    </location>
</feature>
<name>A0A4Q4TGG8_9PEZI</name>
<evidence type="ECO:0000313" key="3">
    <source>
        <dbReference type="Proteomes" id="UP000293360"/>
    </source>
</evidence>
<feature type="region of interest" description="Disordered" evidence="1">
    <location>
        <begin position="1"/>
        <end position="38"/>
    </location>
</feature>
<dbReference type="OrthoDB" id="10519368at2759"/>
<reference evidence="2 3" key="1">
    <citation type="submission" date="2018-06" db="EMBL/GenBank/DDBJ databases">
        <title>Complete Genomes of Monosporascus.</title>
        <authorList>
            <person name="Robinson A.J."/>
            <person name="Natvig D.O."/>
        </authorList>
    </citation>
    <scope>NUCLEOTIDE SEQUENCE [LARGE SCALE GENOMIC DNA]</scope>
    <source>
        <strain evidence="2 3">CBS 110550</strain>
    </source>
</reference>
<evidence type="ECO:0000313" key="2">
    <source>
        <dbReference type="EMBL" id="RYP05965.1"/>
    </source>
</evidence>
<accession>A0A4Q4TGG8</accession>
<dbReference type="AlphaFoldDB" id="A0A4Q4TGG8"/>
<evidence type="ECO:0000256" key="1">
    <source>
        <dbReference type="SAM" id="MobiDB-lite"/>
    </source>
</evidence>
<protein>
    <submittedName>
        <fullName evidence="2">Uncharacterized protein</fullName>
    </submittedName>
</protein>
<comment type="caution">
    <text evidence="2">The sequence shown here is derived from an EMBL/GenBank/DDBJ whole genome shotgun (WGS) entry which is preliminary data.</text>
</comment>
<dbReference type="EMBL" id="QJNU01000147">
    <property type="protein sequence ID" value="RYP05965.1"/>
    <property type="molecule type" value="Genomic_DNA"/>
</dbReference>
<keyword evidence="3" id="KW-1185">Reference proteome</keyword>